<evidence type="ECO:0000259" key="7">
    <source>
        <dbReference type="Pfam" id="PF00551"/>
    </source>
</evidence>
<organism evidence="9 10">
    <name type="scientific">Paraconexibacter antarcticus</name>
    <dbReference type="NCBI Taxonomy" id="2949664"/>
    <lineage>
        <taxon>Bacteria</taxon>
        <taxon>Bacillati</taxon>
        <taxon>Actinomycetota</taxon>
        <taxon>Thermoleophilia</taxon>
        <taxon>Solirubrobacterales</taxon>
        <taxon>Paraconexibacteraceae</taxon>
        <taxon>Paraconexibacter</taxon>
    </lineage>
</organism>
<dbReference type="RefSeq" id="WP_254569865.1">
    <property type="nucleotide sequence ID" value="NZ_CP098502.1"/>
</dbReference>
<keyword evidence="4 5" id="KW-0648">Protein biosynthesis</keyword>
<keyword evidence="3 5" id="KW-0808">Transferase</keyword>
<reference evidence="9 10" key="1">
    <citation type="submission" date="2022-06" db="EMBL/GenBank/DDBJ databases">
        <title>Paraconexibacter antarcticus.</title>
        <authorList>
            <person name="Kim C.S."/>
        </authorList>
    </citation>
    <scope>NUCLEOTIDE SEQUENCE [LARGE SCALE GENOMIC DNA]</scope>
    <source>
        <strain evidence="9 10">02-257</strain>
    </source>
</reference>
<comment type="similarity">
    <text evidence="1 5">Belongs to the Fmt family.</text>
</comment>
<evidence type="ECO:0000256" key="3">
    <source>
        <dbReference type="ARBA" id="ARBA00022679"/>
    </source>
</evidence>
<gene>
    <name evidence="5" type="primary">fmt</name>
    <name evidence="9" type="ORF">NBH00_17420</name>
</gene>
<evidence type="ECO:0000256" key="2">
    <source>
        <dbReference type="ARBA" id="ARBA00012261"/>
    </source>
</evidence>
<dbReference type="PANTHER" id="PTHR11138:SF5">
    <property type="entry name" value="METHIONYL-TRNA FORMYLTRANSFERASE, MITOCHONDRIAL"/>
    <property type="match status" value="1"/>
</dbReference>
<dbReference type="InterPro" id="IPR036477">
    <property type="entry name" value="Formyl_transf_N_sf"/>
</dbReference>
<feature type="binding site" evidence="5">
    <location>
        <begin position="107"/>
        <end position="110"/>
    </location>
    <ligand>
        <name>(6S)-5,6,7,8-tetrahydrofolate</name>
        <dbReference type="ChEBI" id="CHEBI:57453"/>
    </ligand>
</feature>
<feature type="domain" description="Formyl transferase C-terminal" evidence="8">
    <location>
        <begin position="199"/>
        <end position="294"/>
    </location>
</feature>
<dbReference type="InterPro" id="IPR005793">
    <property type="entry name" value="Formyl_trans_C"/>
</dbReference>
<dbReference type="Pfam" id="PF02911">
    <property type="entry name" value="Formyl_trans_C"/>
    <property type="match status" value="1"/>
</dbReference>
<keyword evidence="10" id="KW-1185">Reference proteome</keyword>
<dbReference type="Pfam" id="PF00551">
    <property type="entry name" value="Formyl_trans_N"/>
    <property type="match status" value="1"/>
</dbReference>
<dbReference type="CDD" id="cd08646">
    <property type="entry name" value="FMT_core_Met-tRNA-FMT_N"/>
    <property type="match status" value="1"/>
</dbReference>
<sequence length="298" mass="31120">MRTVYLGTSPFAAAILEHLAAGPHRPQLVVTRPDRPAGRGRRLSPPPVATTAAQLGLDLFQPEDVNAPEARERIAAAAPGVLIVCAFGALVRQDLLDAHEILNVHPSLLPRWRGAAPIERAIMAGDAETGVAIMQLTAGLDSGPVGLVRTEPIAPGDTFGTLSERLERVGAELLVQALDAHPGLPYAEQPEDRVTYAEKITAADRTLDPAAGAAAMARTVRALQPHIGARIALGEEGGAMLGVIEARALDPGTGGPAATLHADGTRLLYGDLELLRVQPPGGKPMDAASYVRGHLSAR</sequence>
<dbReference type="EMBL" id="CP098502">
    <property type="protein sequence ID" value="UTI63132.1"/>
    <property type="molecule type" value="Genomic_DNA"/>
</dbReference>
<feature type="region of interest" description="Disordered" evidence="6">
    <location>
        <begin position="28"/>
        <end position="47"/>
    </location>
</feature>
<dbReference type="InterPro" id="IPR005794">
    <property type="entry name" value="Fmt"/>
</dbReference>
<dbReference type="InterPro" id="IPR041711">
    <property type="entry name" value="Met-tRNA-FMT_N"/>
</dbReference>
<evidence type="ECO:0000256" key="1">
    <source>
        <dbReference type="ARBA" id="ARBA00010699"/>
    </source>
</evidence>
<feature type="domain" description="Formyl transferase N-terminal" evidence="7">
    <location>
        <begin position="1"/>
        <end position="178"/>
    </location>
</feature>
<proteinExistence type="inferred from homology"/>
<dbReference type="InterPro" id="IPR011034">
    <property type="entry name" value="Formyl_transferase-like_C_sf"/>
</dbReference>
<evidence type="ECO:0000313" key="10">
    <source>
        <dbReference type="Proteomes" id="UP001056035"/>
    </source>
</evidence>
<comment type="catalytic activity">
    <reaction evidence="5">
        <text>L-methionyl-tRNA(fMet) + (6R)-10-formyltetrahydrofolate = N-formyl-L-methionyl-tRNA(fMet) + (6S)-5,6,7,8-tetrahydrofolate + H(+)</text>
        <dbReference type="Rhea" id="RHEA:24380"/>
        <dbReference type="Rhea" id="RHEA-COMP:9952"/>
        <dbReference type="Rhea" id="RHEA-COMP:9953"/>
        <dbReference type="ChEBI" id="CHEBI:15378"/>
        <dbReference type="ChEBI" id="CHEBI:57453"/>
        <dbReference type="ChEBI" id="CHEBI:78530"/>
        <dbReference type="ChEBI" id="CHEBI:78844"/>
        <dbReference type="ChEBI" id="CHEBI:195366"/>
        <dbReference type="EC" id="2.1.2.9"/>
    </reaction>
</comment>
<dbReference type="EC" id="2.1.2.9" evidence="2 5"/>
<dbReference type="SUPFAM" id="SSF53328">
    <property type="entry name" value="Formyltransferase"/>
    <property type="match status" value="1"/>
</dbReference>
<dbReference type="PANTHER" id="PTHR11138">
    <property type="entry name" value="METHIONYL-TRNA FORMYLTRANSFERASE"/>
    <property type="match status" value="1"/>
</dbReference>
<dbReference type="HAMAP" id="MF_00182">
    <property type="entry name" value="Formyl_trans"/>
    <property type="match status" value="1"/>
</dbReference>
<evidence type="ECO:0000259" key="8">
    <source>
        <dbReference type="Pfam" id="PF02911"/>
    </source>
</evidence>
<name>A0ABY5DQU9_9ACTN</name>
<dbReference type="SUPFAM" id="SSF50486">
    <property type="entry name" value="FMT C-terminal domain-like"/>
    <property type="match status" value="1"/>
</dbReference>
<evidence type="ECO:0000256" key="4">
    <source>
        <dbReference type="ARBA" id="ARBA00022917"/>
    </source>
</evidence>
<evidence type="ECO:0000256" key="6">
    <source>
        <dbReference type="SAM" id="MobiDB-lite"/>
    </source>
</evidence>
<accession>A0ABY5DQU9</accession>
<evidence type="ECO:0000256" key="5">
    <source>
        <dbReference type="HAMAP-Rule" id="MF_00182"/>
    </source>
</evidence>
<dbReference type="Gene3D" id="3.40.50.12230">
    <property type="match status" value="1"/>
</dbReference>
<protein>
    <recommendedName>
        <fullName evidence="2 5">Methionyl-tRNA formyltransferase</fullName>
        <ecNumber evidence="2 5">2.1.2.9</ecNumber>
    </recommendedName>
</protein>
<dbReference type="InterPro" id="IPR002376">
    <property type="entry name" value="Formyl_transf_N"/>
</dbReference>
<comment type="function">
    <text evidence="5">Attaches a formyl group to the free amino group of methionyl-tRNA(fMet). The formyl group appears to play a dual role in the initiator identity of N-formylmethionyl-tRNA by promoting its recognition by IF2 and preventing the misappropriation of this tRNA by the elongation apparatus.</text>
</comment>
<dbReference type="Proteomes" id="UP001056035">
    <property type="component" value="Chromosome"/>
</dbReference>
<evidence type="ECO:0000313" key="9">
    <source>
        <dbReference type="EMBL" id="UTI63132.1"/>
    </source>
</evidence>